<sequence length="103" mass="11944">MSEEFEFGRWKWTGSRLYVVGTGSLFVCEFEDREGFGERGSVMGFASCDVGGAVGKLGCGCAWGRDMRWICWVWRWRRWREGMMDVREGSNDARTKVRRIAWG</sequence>
<keyword evidence="2" id="KW-1185">Reference proteome</keyword>
<accession>A0ACC2LIJ7</accession>
<gene>
    <name evidence="1" type="ORF">MRB53_026617</name>
</gene>
<reference evidence="1 2" key="1">
    <citation type="journal article" date="2022" name="Hortic Res">
        <title>A haplotype resolved chromosomal level avocado genome allows analysis of novel avocado genes.</title>
        <authorList>
            <person name="Nath O."/>
            <person name="Fletcher S.J."/>
            <person name="Hayward A."/>
            <person name="Shaw L.M."/>
            <person name="Masouleh A.K."/>
            <person name="Furtado A."/>
            <person name="Henry R.J."/>
            <person name="Mitter N."/>
        </authorList>
    </citation>
    <scope>NUCLEOTIDE SEQUENCE [LARGE SCALE GENOMIC DNA]</scope>
    <source>
        <strain evidence="2">cv. Hass</strain>
    </source>
</reference>
<dbReference type="EMBL" id="CM056816">
    <property type="protein sequence ID" value="KAJ8633281.1"/>
    <property type="molecule type" value="Genomic_DNA"/>
</dbReference>
<organism evidence="1 2">
    <name type="scientific">Persea americana</name>
    <name type="common">Avocado</name>
    <dbReference type="NCBI Taxonomy" id="3435"/>
    <lineage>
        <taxon>Eukaryota</taxon>
        <taxon>Viridiplantae</taxon>
        <taxon>Streptophyta</taxon>
        <taxon>Embryophyta</taxon>
        <taxon>Tracheophyta</taxon>
        <taxon>Spermatophyta</taxon>
        <taxon>Magnoliopsida</taxon>
        <taxon>Magnoliidae</taxon>
        <taxon>Laurales</taxon>
        <taxon>Lauraceae</taxon>
        <taxon>Persea</taxon>
    </lineage>
</organism>
<proteinExistence type="predicted"/>
<evidence type="ECO:0000313" key="1">
    <source>
        <dbReference type="EMBL" id="KAJ8633281.1"/>
    </source>
</evidence>
<comment type="caution">
    <text evidence="1">The sequence shown here is derived from an EMBL/GenBank/DDBJ whole genome shotgun (WGS) entry which is preliminary data.</text>
</comment>
<protein>
    <submittedName>
        <fullName evidence="1">Uncharacterized protein</fullName>
    </submittedName>
</protein>
<name>A0ACC2LIJ7_PERAE</name>
<dbReference type="Proteomes" id="UP001234297">
    <property type="component" value="Chromosome 8"/>
</dbReference>
<evidence type="ECO:0000313" key="2">
    <source>
        <dbReference type="Proteomes" id="UP001234297"/>
    </source>
</evidence>